<organism evidence="2 3">
    <name type="scientific">candidate division WOR-1 bacterium RIFOXYC2_FULL_46_14</name>
    <dbReference type="NCBI Taxonomy" id="1802587"/>
    <lineage>
        <taxon>Bacteria</taxon>
        <taxon>Bacillati</taxon>
        <taxon>Saganbacteria</taxon>
    </lineage>
</organism>
<keyword evidence="1" id="KW-0812">Transmembrane</keyword>
<proteinExistence type="predicted"/>
<dbReference type="AlphaFoldDB" id="A0A1F4U3Q2"/>
<dbReference type="PANTHER" id="PTHR43861">
    <property type="entry name" value="TRANS-ACONITATE 2-METHYLTRANSFERASE-RELATED"/>
    <property type="match status" value="1"/>
</dbReference>
<protein>
    <recommendedName>
        <fullName evidence="4">Methyltransferase type 11 domain-containing protein</fullName>
    </recommendedName>
</protein>
<evidence type="ECO:0000313" key="3">
    <source>
        <dbReference type="Proteomes" id="UP000179242"/>
    </source>
</evidence>
<dbReference type="InterPro" id="IPR029063">
    <property type="entry name" value="SAM-dependent_MTases_sf"/>
</dbReference>
<evidence type="ECO:0000256" key="1">
    <source>
        <dbReference type="SAM" id="Phobius"/>
    </source>
</evidence>
<dbReference type="EMBL" id="MEUJ01000008">
    <property type="protein sequence ID" value="OGC39542.1"/>
    <property type="molecule type" value="Genomic_DNA"/>
</dbReference>
<dbReference type="CDD" id="cd02440">
    <property type="entry name" value="AdoMet_MTases"/>
    <property type="match status" value="1"/>
</dbReference>
<accession>A0A1F4U3Q2</accession>
<keyword evidence="1" id="KW-1133">Transmembrane helix</keyword>
<dbReference type="Proteomes" id="UP000179242">
    <property type="component" value="Unassembled WGS sequence"/>
</dbReference>
<dbReference type="Gene3D" id="3.40.50.150">
    <property type="entry name" value="Vaccinia Virus protein VP39"/>
    <property type="match status" value="1"/>
</dbReference>
<dbReference type="Pfam" id="PF13489">
    <property type="entry name" value="Methyltransf_23"/>
    <property type="match status" value="1"/>
</dbReference>
<name>A0A1F4U3Q2_UNCSA</name>
<dbReference type="SUPFAM" id="SSF53335">
    <property type="entry name" value="S-adenosyl-L-methionine-dependent methyltransferases"/>
    <property type="match status" value="1"/>
</dbReference>
<comment type="caution">
    <text evidence="2">The sequence shown here is derived from an EMBL/GenBank/DDBJ whole genome shotgun (WGS) entry which is preliminary data.</text>
</comment>
<reference evidence="2 3" key="1">
    <citation type="journal article" date="2016" name="Nat. Commun.">
        <title>Thousands of microbial genomes shed light on interconnected biogeochemical processes in an aquifer system.</title>
        <authorList>
            <person name="Anantharaman K."/>
            <person name="Brown C.T."/>
            <person name="Hug L.A."/>
            <person name="Sharon I."/>
            <person name="Castelle C.J."/>
            <person name="Probst A.J."/>
            <person name="Thomas B.C."/>
            <person name="Singh A."/>
            <person name="Wilkins M.J."/>
            <person name="Karaoz U."/>
            <person name="Brodie E.L."/>
            <person name="Williams K.H."/>
            <person name="Hubbard S.S."/>
            <person name="Banfield J.F."/>
        </authorList>
    </citation>
    <scope>NUCLEOTIDE SEQUENCE [LARGE SCALE GENOMIC DNA]</scope>
</reference>
<gene>
    <name evidence="2" type="ORF">A2438_08310</name>
</gene>
<dbReference type="PANTHER" id="PTHR43861:SF6">
    <property type="entry name" value="METHYLTRANSFERASE TYPE 11"/>
    <property type="match status" value="1"/>
</dbReference>
<evidence type="ECO:0000313" key="2">
    <source>
        <dbReference type="EMBL" id="OGC39542.1"/>
    </source>
</evidence>
<sequence length="236" mass="28232">MPLTARKKILDFGCGDGYRSIYLGRKADYWGVDISDENIKKARNKYRDKSFVLIAENSLPFENVFFDEIYLFDVLEHLNNPHASFKEVLRCLKKNGKLIVEIPYYKSEEFLKKIHPAYLIEIGHKNIFSDEAIVRLIKEFNLILLKKTKKRGIENIYLALMFFWGNRIVSETGDFERGSLFWRRVMGMFSEDFFSTKLFLELRFFWFLFPLWVLTYPVGWLLSHVFPKAIRYEFRK</sequence>
<feature type="transmembrane region" description="Helical" evidence="1">
    <location>
        <begin position="204"/>
        <end position="226"/>
    </location>
</feature>
<keyword evidence="1" id="KW-0472">Membrane</keyword>
<evidence type="ECO:0008006" key="4">
    <source>
        <dbReference type="Google" id="ProtNLM"/>
    </source>
</evidence>